<feature type="site" description="Important for enzyme activity" evidence="11 12">
    <location>
        <position position="175"/>
    </location>
</feature>
<feature type="active site" description="Proton donor" evidence="10 12">
    <location>
        <position position="160"/>
    </location>
</feature>
<accession>A0A1W0WKZ9</accession>
<keyword evidence="4 9" id="KW-0645">Protease</keyword>
<comment type="similarity">
    <text evidence="3 9 12 13">Belongs to the peptidase C12 family.</text>
</comment>
<dbReference type="InterPro" id="IPR017390">
    <property type="entry name" value="Ubiquitinyl_hydrolase_UCH37"/>
</dbReference>
<sequence>MSGNGEWCTIESDPGVFTELIRDFGVKGVQVEELYMLEEQLFEEFKPIHGLIFLFKWVPEAVDPAKILRHNDIYFAKQVIHNACATQAIINILLNCHHADIELGAALAPFKDFTQSMDPMLRGQCLNNSDQIRAVHNSFARNEVFETFGRKTDKDEDAFHFVGYLPAAGHLVELDGLAEGPIDHGVVADGADWLAMAKPIIEERMNRYAGKELRFTLLAVVSDRKLVYTRRIEELQKKNESMPSDEAIEEINQLKEQIEQEKLRDKANKIENIRRKHNFLPFIVELFKVLGDSTKLSSVYEEAAKRGQERERRNKRLKTESA</sequence>
<proteinExistence type="inferred from homology"/>
<dbReference type="Gene3D" id="1.20.58.860">
    <property type="match status" value="1"/>
</dbReference>
<dbReference type="GO" id="GO:0004843">
    <property type="term" value="F:cysteine-type deubiquitinase activity"/>
    <property type="evidence" value="ECO:0007669"/>
    <property type="project" value="UniProtKB-UniRule"/>
</dbReference>
<evidence type="ECO:0000256" key="12">
    <source>
        <dbReference type="PROSITE-ProRule" id="PRU01393"/>
    </source>
</evidence>
<feature type="domain" description="UCH catalytic" evidence="16">
    <location>
        <begin position="6"/>
        <end position="222"/>
    </location>
</feature>
<evidence type="ECO:0000256" key="1">
    <source>
        <dbReference type="ARBA" id="ARBA00000707"/>
    </source>
</evidence>
<dbReference type="GO" id="GO:0006511">
    <property type="term" value="P:ubiquitin-dependent protein catabolic process"/>
    <property type="evidence" value="ECO:0007669"/>
    <property type="project" value="UniProtKB-UniRule"/>
</dbReference>
<evidence type="ECO:0000256" key="11">
    <source>
        <dbReference type="PIRSR" id="PIRSR038120-2"/>
    </source>
</evidence>
<dbReference type="GO" id="GO:0005737">
    <property type="term" value="C:cytoplasm"/>
    <property type="evidence" value="ECO:0007669"/>
    <property type="project" value="TreeGrafter"/>
</dbReference>
<dbReference type="InterPro" id="IPR036959">
    <property type="entry name" value="Peptidase_C12_UCH_sf"/>
</dbReference>
<dbReference type="Proteomes" id="UP000192578">
    <property type="component" value="Unassembled WGS sequence"/>
</dbReference>
<dbReference type="PRINTS" id="PR00707">
    <property type="entry name" value="UBCTHYDRLASE"/>
</dbReference>
<feature type="site" description="Transition state stabilizer" evidence="12">
    <location>
        <position position="78"/>
    </location>
</feature>
<evidence type="ECO:0000256" key="14">
    <source>
        <dbReference type="SAM" id="Coils"/>
    </source>
</evidence>
<evidence type="ECO:0000256" key="8">
    <source>
        <dbReference type="ARBA" id="ARBA00023242"/>
    </source>
</evidence>
<evidence type="ECO:0000313" key="18">
    <source>
        <dbReference type="Proteomes" id="UP000192578"/>
    </source>
</evidence>
<dbReference type="InterPro" id="IPR001578">
    <property type="entry name" value="Peptidase_C12_UCH"/>
</dbReference>
<evidence type="ECO:0000256" key="2">
    <source>
        <dbReference type="ARBA" id="ARBA00004123"/>
    </source>
</evidence>
<dbReference type="PANTHER" id="PTHR10589:SF16">
    <property type="entry name" value="UBIQUITIN CARBOXYL-TERMINAL HYDROLASE ISOZYME L5"/>
    <property type="match status" value="1"/>
</dbReference>
<feature type="active site" description="Nucleophile" evidence="10 12">
    <location>
        <position position="84"/>
    </location>
</feature>
<dbReference type="Gene3D" id="3.40.532.10">
    <property type="entry name" value="Peptidase C12, ubiquitin carboxyl-terminal hydrolase"/>
    <property type="match status" value="1"/>
</dbReference>
<keyword evidence="6 9" id="KW-0378">Hydrolase</keyword>
<evidence type="ECO:0000256" key="10">
    <source>
        <dbReference type="PIRSR" id="PIRSR038120-1"/>
    </source>
</evidence>
<dbReference type="Pfam" id="PF18031">
    <property type="entry name" value="UCH_C"/>
    <property type="match status" value="1"/>
</dbReference>
<dbReference type="PIRSF" id="PIRSF038120">
    <property type="entry name" value="Ubiquitinyl_hydrolase_UCH37"/>
    <property type="match status" value="1"/>
</dbReference>
<keyword evidence="5 9" id="KW-0833">Ubl conjugation pathway</keyword>
<evidence type="ECO:0000256" key="7">
    <source>
        <dbReference type="ARBA" id="ARBA00022807"/>
    </source>
</evidence>
<evidence type="ECO:0000256" key="9">
    <source>
        <dbReference type="PIRNR" id="PIRNR038120"/>
    </source>
</evidence>
<protein>
    <recommendedName>
        <fullName evidence="9 13">Ubiquitin carboxyl-terminal hydrolase</fullName>
        <ecNumber evidence="9 13">3.4.19.12</ecNumber>
    </recommendedName>
</protein>
<feature type="region of interest" description="Disordered" evidence="15">
    <location>
        <begin position="302"/>
        <end position="322"/>
    </location>
</feature>
<dbReference type="GO" id="GO:0016579">
    <property type="term" value="P:protein deubiquitination"/>
    <property type="evidence" value="ECO:0007669"/>
    <property type="project" value="InterPro"/>
</dbReference>
<dbReference type="EMBL" id="MTYJ01000081">
    <property type="protein sequence ID" value="OQV15890.1"/>
    <property type="molecule type" value="Genomic_DNA"/>
</dbReference>
<evidence type="ECO:0000256" key="15">
    <source>
        <dbReference type="SAM" id="MobiDB-lite"/>
    </source>
</evidence>
<keyword evidence="7 9" id="KW-0788">Thiol protease</keyword>
<keyword evidence="8" id="KW-0539">Nucleus</keyword>
<comment type="caution">
    <text evidence="17">The sequence shown here is derived from an EMBL/GenBank/DDBJ whole genome shotgun (WGS) entry which is preliminary data.</text>
</comment>
<evidence type="ECO:0000256" key="13">
    <source>
        <dbReference type="RuleBase" id="RU361215"/>
    </source>
</evidence>
<reference evidence="18" key="1">
    <citation type="submission" date="2017-01" db="EMBL/GenBank/DDBJ databases">
        <title>Comparative genomics of anhydrobiosis in the tardigrade Hypsibius dujardini.</title>
        <authorList>
            <person name="Yoshida Y."/>
            <person name="Koutsovoulos G."/>
            <person name="Laetsch D."/>
            <person name="Stevens L."/>
            <person name="Kumar S."/>
            <person name="Horikawa D."/>
            <person name="Ishino K."/>
            <person name="Komine S."/>
            <person name="Tomita M."/>
            <person name="Blaxter M."/>
            <person name="Arakawa K."/>
        </authorList>
    </citation>
    <scope>NUCLEOTIDE SEQUENCE [LARGE SCALE GENOMIC DNA]</scope>
    <source>
        <strain evidence="18">Z151</strain>
    </source>
</reference>
<gene>
    <name evidence="17" type="ORF">BV898_09986</name>
</gene>
<evidence type="ECO:0000259" key="16">
    <source>
        <dbReference type="PROSITE" id="PS52048"/>
    </source>
</evidence>
<keyword evidence="14" id="KW-0175">Coiled coil</keyword>
<dbReference type="InterPro" id="IPR038765">
    <property type="entry name" value="Papain-like_cys_pep_sf"/>
</dbReference>
<dbReference type="FunFam" id="3.40.532.10:FF:000003">
    <property type="entry name" value="Ubiquitin carboxyl-terminal hydrolase"/>
    <property type="match status" value="1"/>
</dbReference>
<dbReference type="PROSITE" id="PS52048">
    <property type="entry name" value="UCH_DOMAIN"/>
    <property type="match status" value="1"/>
</dbReference>
<comment type="subcellular location">
    <subcellularLocation>
        <location evidence="2">Nucleus</location>
    </subcellularLocation>
</comment>
<keyword evidence="18" id="KW-1185">Reference proteome</keyword>
<evidence type="ECO:0000313" key="17">
    <source>
        <dbReference type="EMBL" id="OQV15890.1"/>
    </source>
</evidence>
<organism evidence="17 18">
    <name type="scientific">Hypsibius exemplaris</name>
    <name type="common">Freshwater tardigrade</name>
    <dbReference type="NCBI Taxonomy" id="2072580"/>
    <lineage>
        <taxon>Eukaryota</taxon>
        <taxon>Metazoa</taxon>
        <taxon>Ecdysozoa</taxon>
        <taxon>Tardigrada</taxon>
        <taxon>Eutardigrada</taxon>
        <taxon>Parachela</taxon>
        <taxon>Hypsibioidea</taxon>
        <taxon>Hypsibiidae</taxon>
        <taxon>Hypsibius</taxon>
    </lineage>
</organism>
<evidence type="ECO:0000256" key="5">
    <source>
        <dbReference type="ARBA" id="ARBA00022786"/>
    </source>
</evidence>
<dbReference type="SUPFAM" id="SSF54001">
    <property type="entry name" value="Cysteine proteinases"/>
    <property type="match status" value="1"/>
</dbReference>
<dbReference type="InterPro" id="IPR041507">
    <property type="entry name" value="UCH_C"/>
</dbReference>
<feature type="coiled-coil region" evidence="14">
    <location>
        <begin position="244"/>
        <end position="276"/>
    </location>
</feature>
<dbReference type="EC" id="3.4.19.12" evidence="9 13"/>
<dbReference type="Pfam" id="PF01088">
    <property type="entry name" value="Peptidase_C12"/>
    <property type="match status" value="1"/>
</dbReference>
<dbReference type="PANTHER" id="PTHR10589">
    <property type="entry name" value="UBIQUITIN CARBOXYL-TERMINAL HYDROLASE"/>
    <property type="match status" value="1"/>
</dbReference>
<evidence type="ECO:0000256" key="4">
    <source>
        <dbReference type="ARBA" id="ARBA00022670"/>
    </source>
</evidence>
<comment type="catalytic activity">
    <reaction evidence="1 9 12 13">
        <text>Thiol-dependent hydrolysis of ester, thioester, amide, peptide and isopeptide bonds formed by the C-terminal Gly of ubiquitin (a 76-residue protein attached to proteins as an intracellular targeting signal).</text>
        <dbReference type="EC" id="3.4.19.12"/>
    </reaction>
</comment>
<dbReference type="OrthoDB" id="1924260at2759"/>
<evidence type="ECO:0000256" key="6">
    <source>
        <dbReference type="ARBA" id="ARBA00022801"/>
    </source>
</evidence>
<dbReference type="GO" id="GO:0005634">
    <property type="term" value="C:nucleus"/>
    <property type="evidence" value="ECO:0007669"/>
    <property type="project" value="UniProtKB-SubCell"/>
</dbReference>
<dbReference type="CDD" id="cd09617">
    <property type="entry name" value="Peptidase_C12_UCH37_BAP1"/>
    <property type="match status" value="1"/>
</dbReference>
<dbReference type="AlphaFoldDB" id="A0A1W0WKZ9"/>
<evidence type="ECO:0000256" key="3">
    <source>
        <dbReference type="ARBA" id="ARBA00009326"/>
    </source>
</evidence>
<name>A0A1W0WKZ9_HYPEX</name>